<evidence type="ECO:0000259" key="8">
    <source>
        <dbReference type="SMART" id="SM00479"/>
    </source>
</evidence>
<dbReference type="Pfam" id="PF00929">
    <property type="entry name" value="RNase_T"/>
    <property type="match status" value="1"/>
</dbReference>
<feature type="active site" evidence="7">
    <location>
        <position position="131"/>
    </location>
</feature>
<comment type="function">
    <text evidence="5 7">3'-to-5' exoribonuclease specific for small oligoribonucleotides.</text>
</comment>
<dbReference type="KEGG" id="sapp:SAC06_07355"/>
<proteinExistence type="inferred from homology"/>
<dbReference type="AlphaFoldDB" id="A0AAU7V615"/>
<dbReference type="GO" id="GO:0005737">
    <property type="term" value="C:cytoplasm"/>
    <property type="evidence" value="ECO:0007669"/>
    <property type="project" value="UniProtKB-SubCell"/>
</dbReference>
<sequence length="213" mass="24080">MSETVLKSPLVWIDCEMTGLDPTHDELVEVAVLITNAHLKVVGPGLDLVIRPSEGALNQMDDFVREMHTKSGLIDEFAQGLELSEAETQVLDYIRRYVPEPRTAQLAGNSVGQDRIFLSAYMPRVVEHLHYRIIDVSTIKELAKRWYPRVYACAPKKDGDHRALADIKESIQELEYYRRALFPAQLDPRSGAYVRIAESVADLPRVDEEPAAH</sequence>
<evidence type="ECO:0000256" key="6">
    <source>
        <dbReference type="ARBA" id="ARBA00070964"/>
    </source>
</evidence>
<evidence type="ECO:0000256" key="2">
    <source>
        <dbReference type="ARBA" id="ARBA00022722"/>
    </source>
</evidence>
<dbReference type="InterPro" id="IPR036397">
    <property type="entry name" value="RNaseH_sf"/>
</dbReference>
<dbReference type="PANTHER" id="PTHR11046:SF0">
    <property type="entry name" value="OLIGORIBONUCLEASE, MITOCHONDRIAL"/>
    <property type="match status" value="1"/>
</dbReference>
<dbReference type="GO" id="GO:0000175">
    <property type="term" value="F:3'-5'-RNA exonuclease activity"/>
    <property type="evidence" value="ECO:0007669"/>
    <property type="project" value="InterPro"/>
</dbReference>
<dbReference type="HAMAP" id="MF_00045">
    <property type="entry name" value="Oligoribonuclease"/>
    <property type="match status" value="1"/>
</dbReference>
<evidence type="ECO:0000256" key="1">
    <source>
        <dbReference type="ARBA" id="ARBA00009921"/>
    </source>
</evidence>
<reference evidence="9" key="1">
    <citation type="submission" date="2023-11" db="EMBL/GenBank/DDBJ databases">
        <title>Scrofimicrobium hongkongense sp. nov., isolated from a patient with peritonitis.</title>
        <authorList>
            <person name="Lao H.Y."/>
            <person name="Wong A.Y.P."/>
            <person name="Ng T.L."/>
            <person name="Wong R.Y.L."/>
            <person name="Yau M.C.Y."/>
            <person name="Lam J.Y.W."/>
            <person name="Siu G.K.H."/>
        </authorList>
    </citation>
    <scope>NUCLEOTIDE SEQUENCE</scope>
    <source>
        <strain evidence="9">R131</strain>
    </source>
</reference>
<dbReference type="InterPro" id="IPR012337">
    <property type="entry name" value="RNaseH-like_sf"/>
</dbReference>
<dbReference type="RefSeq" id="WP_350257665.1">
    <property type="nucleotide sequence ID" value="NZ_CP138335.1"/>
</dbReference>
<dbReference type="Gene3D" id="3.30.420.10">
    <property type="entry name" value="Ribonuclease H-like superfamily/Ribonuclease H"/>
    <property type="match status" value="1"/>
</dbReference>
<dbReference type="NCBIfam" id="NF003765">
    <property type="entry name" value="PRK05359.1"/>
    <property type="match status" value="1"/>
</dbReference>
<dbReference type="InterPro" id="IPR013520">
    <property type="entry name" value="Ribonucl_H"/>
</dbReference>
<dbReference type="EMBL" id="CP138335">
    <property type="protein sequence ID" value="XBW07459.1"/>
    <property type="molecule type" value="Genomic_DNA"/>
</dbReference>
<evidence type="ECO:0000256" key="7">
    <source>
        <dbReference type="HAMAP-Rule" id="MF_00045"/>
    </source>
</evidence>
<gene>
    <name evidence="7 9" type="primary">orn</name>
    <name evidence="9" type="ORF">SAC06_07355</name>
</gene>
<dbReference type="CDD" id="cd06135">
    <property type="entry name" value="Orn"/>
    <property type="match status" value="1"/>
</dbReference>
<evidence type="ECO:0000313" key="9">
    <source>
        <dbReference type="EMBL" id="XBW07459.1"/>
    </source>
</evidence>
<dbReference type="SMART" id="SM00479">
    <property type="entry name" value="EXOIII"/>
    <property type="match status" value="1"/>
</dbReference>
<evidence type="ECO:0000256" key="4">
    <source>
        <dbReference type="ARBA" id="ARBA00022839"/>
    </source>
</evidence>
<evidence type="ECO:0000256" key="3">
    <source>
        <dbReference type="ARBA" id="ARBA00022801"/>
    </source>
</evidence>
<organism evidence="9">
    <name type="scientific">Scrofimicrobium appendicitidis</name>
    <dbReference type="NCBI Taxonomy" id="3079930"/>
    <lineage>
        <taxon>Bacteria</taxon>
        <taxon>Bacillati</taxon>
        <taxon>Actinomycetota</taxon>
        <taxon>Actinomycetes</taxon>
        <taxon>Actinomycetales</taxon>
        <taxon>Actinomycetaceae</taxon>
        <taxon>Scrofimicrobium</taxon>
    </lineage>
</organism>
<dbReference type="PANTHER" id="PTHR11046">
    <property type="entry name" value="OLIGORIBONUCLEASE, MITOCHONDRIAL"/>
    <property type="match status" value="1"/>
</dbReference>
<dbReference type="SUPFAM" id="SSF53098">
    <property type="entry name" value="Ribonuclease H-like"/>
    <property type="match status" value="1"/>
</dbReference>
<keyword evidence="4 7" id="KW-0269">Exonuclease</keyword>
<comment type="subcellular location">
    <subcellularLocation>
        <location evidence="7">Cytoplasm</location>
    </subcellularLocation>
</comment>
<dbReference type="InterPro" id="IPR022894">
    <property type="entry name" value="Oligoribonuclease"/>
</dbReference>
<name>A0AAU7V615_9ACTO</name>
<keyword evidence="2 7" id="KW-0540">Nuclease</keyword>
<dbReference type="GO" id="GO:0003676">
    <property type="term" value="F:nucleic acid binding"/>
    <property type="evidence" value="ECO:0007669"/>
    <property type="project" value="InterPro"/>
</dbReference>
<evidence type="ECO:0000256" key="5">
    <source>
        <dbReference type="ARBA" id="ARBA00057155"/>
    </source>
</evidence>
<dbReference type="FunFam" id="3.30.420.10:FF:000003">
    <property type="entry name" value="Oligoribonuclease"/>
    <property type="match status" value="1"/>
</dbReference>
<feature type="domain" description="Exonuclease" evidence="8">
    <location>
        <begin position="9"/>
        <end position="183"/>
    </location>
</feature>
<protein>
    <recommendedName>
        <fullName evidence="6 7">Oligoribonuclease</fullName>
        <ecNumber evidence="7">3.1.-.-</ecNumber>
    </recommendedName>
</protein>
<accession>A0AAU7V615</accession>
<keyword evidence="7" id="KW-0963">Cytoplasm</keyword>
<comment type="similarity">
    <text evidence="1 7">Belongs to the oligoribonuclease family.</text>
</comment>
<keyword evidence="3 7" id="KW-0378">Hydrolase</keyword>
<dbReference type="EC" id="3.1.-.-" evidence="7"/>